<dbReference type="SUPFAM" id="SSF53474">
    <property type="entry name" value="alpha/beta-Hydrolases"/>
    <property type="match status" value="1"/>
</dbReference>
<dbReference type="EMBL" id="CAEZUP010000035">
    <property type="protein sequence ID" value="CAB4609365.1"/>
    <property type="molecule type" value="Genomic_DNA"/>
</dbReference>
<protein>
    <submittedName>
        <fullName evidence="2">Unannotated protein</fullName>
    </submittedName>
</protein>
<proteinExistence type="predicted"/>
<accession>A0A6J6HDH2</accession>
<keyword evidence="1" id="KW-1133">Transmembrane helix</keyword>
<dbReference type="Gene3D" id="3.40.50.1820">
    <property type="entry name" value="alpha/beta hydrolase"/>
    <property type="match status" value="1"/>
</dbReference>
<dbReference type="AlphaFoldDB" id="A0A6J6HDH2"/>
<keyword evidence="1" id="KW-0472">Membrane</keyword>
<keyword evidence="1" id="KW-0812">Transmembrane</keyword>
<name>A0A6J6HDH2_9ZZZZ</name>
<gene>
    <name evidence="2" type="ORF">UFOPK1835_00979</name>
</gene>
<evidence type="ECO:0000256" key="1">
    <source>
        <dbReference type="SAM" id="Phobius"/>
    </source>
</evidence>
<feature type="transmembrane region" description="Helical" evidence="1">
    <location>
        <begin position="506"/>
        <end position="533"/>
    </location>
</feature>
<organism evidence="2">
    <name type="scientific">freshwater metagenome</name>
    <dbReference type="NCBI Taxonomy" id="449393"/>
    <lineage>
        <taxon>unclassified sequences</taxon>
        <taxon>metagenomes</taxon>
        <taxon>ecological metagenomes</taxon>
    </lineage>
</organism>
<reference evidence="2" key="1">
    <citation type="submission" date="2020-05" db="EMBL/GenBank/DDBJ databases">
        <authorList>
            <person name="Chiriac C."/>
            <person name="Salcher M."/>
            <person name="Ghai R."/>
            <person name="Kavagutti S V."/>
        </authorList>
    </citation>
    <scope>NUCLEOTIDE SEQUENCE</scope>
</reference>
<sequence>MAPVVESLPASRRSSRFLTIGLLAALIALAVSSCSFPKAGVPGPSSSGQAPAAVPVSDQNNVSPWAALDRLGRWNGSTFVPVAAGSIPNGNLIVMTHGWAVGWLETYEQLQSSSTQLVTYWNAGMVDAEGAALASGFEALAASLQKADPTSTVLMFSWVDQSSTDLSGFAAYAPERATEVNGHRMATAIDQALASGFVGAGGQVHLIGHSFGANVATTASLALSSAPRQLTLFDSPEVDLARFGGAKNDLRYKLPRLNIGRSAGQTFVDNYISLVGERFSVYPGLSDVVDVRLAPPTSDNGGQKHEFAIGWYATSAAAVGSTEGYGWSPLAGANDQNVGTYYEQTSPADELGLTQLQGPPAPSVANEIALGAQPLVVPGQGSNSGGVGVSGSGTVTANVSFTTNEESLWLEFDAELDGRVGDTVQVFVDGRQRSVAGIDDDGMNRAGQFVILYDIEPGTHTLSVTVGGPTADTPADGSTTASLRNLRIVSMENITRNLEPTETRRLATWGLVLVIVTLVMMIGLTILLVVWIIRRVRRRRRELND</sequence>
<evidence type="ECO:0000313" key="2">
    <source>
        <dbReference type="EMBL" id="CAB4609365.1"/>
    </source>
</evidence>
<dbReference type="InterPro" id="IPR029058">
    <property type="entry name" value="AB_hydrolase_fold"/>
</dbReference>